<organism evidence="2">
    <name type="scientific">Anguilla anguilla</name>
    <name type="common">European freshwater eel</name>
    <name type="synonym">Muraena anguilla</name>
    <dbReference type="NCBI Taxonomy" id="7936"/>
    <lineage>
        <taxon>Eukaryota</taxon>
        <taxon>Metazoa</taxon>
        <taxon>Chordata</taxon>
        <taxon>Craniata</taxon>
        <taxon>Vertebrata</taxon>
        <taxon>Euteleostomi</taxon>
        <taxon>Actinopterygii</taxon>
        <taxon>Neopterygii</taxon>
        <taxon>Teleostei</taxon>
        <taxon>Anguilliformes</taxon>
        <taxon>Anguillidae</taxon>
        <taxon>Anguilla</taxon>
    </lineage>
</organism>
<proteinExistence type="predicted"/>
<feature type="transmembrane region" description="Helical" evidence="1">
    <location>
        <begin position="12"/>
        <end position="31"/>
    </location>
</feature>
<keyword evidence="1" id="KW-1133">Transmembrane helix</keyword>
<evidence type="ECO:0000313" key="2">
    <source>
        <dbReference type="EMBL" id="JAI01029.1"/>
    </source>
</evidence>
<protein>
    <submittedName>
        <fullName evidence="2">Uncharacterized protein</fullName>
    </submittedName>
</protein>
<dbReference type="AlphaFoldDB" id="A0A0E9XH56"/>
<reference evidence="2" key="2">
    <citation type="journal article" date="2015" name="Fish Shellfish Immunol.">
        <title>Early steps in the European eel (Anguilla anguilla)-Vibrio vulnificus interaction in the gills: Role of the RtxA13 toxin.</title>
        <authorList>
            <person name="Callol A."/>
            <person name="Pajuelo D."/>
            <person name="Ebbesson L."/>
            <person name="Teles M."/>
            <person name="MacKenzie S."/>
            <person name="Amaro C."/>
        </authorList>
    </citation>
    <scope>NUCLEOTIDE SEQUENCE</scope>
</reference>
<name>A0A0E9XH56_ANGAN</name>
<evidence type="ECO:0000256" key="1">
    <source>
        <dbReference type="SAM" id="Phobius"/>
    </source>
</evidence>
<sequence length="56" mass="6618">MKHAICKQLQKGSILIIHSHSIVHIIIRWLVMHTSKFKTEKGRHNRTNAYIQTIRT</sequence>
<reference evidence="2" key="1">
    <citation type="submission" date="2014-11" db="EMBL/GenBank/DDBJ databases">
        <authorList>
            <person name="Amaro Gonzalez C."/>
        </authorList>
    </citation>
    <scope>NUCLEOTIDE SEQUENCE</scope>
</reference>
<dbReference type="EMBL" id="GBXM01007549">
    <property type="protein sequence ID" value="JAI01029.1"/>
    <property type="molecule type" value="Transcribed_RNA"/>
</dbReference>
<keyword evidence="1" id="KW-0472">Membrane</keyword>
<accession>A0A0E9XH56</accession>
<keyword evidence="1" id="KW-0812">Transmembrane</keyword>